<keyword evidence="14" id="KW-1185">Reference proteome</keyword>
<keyword evidence="5 11" id="KW-1133">Transmembrane helix</keyword>
<keyword evidence="4 11" id="KW-0812">Transmembrane</keyword>
<evidence type="ECO:0000256" key="10">
    <source>
        <dbReference type="SAM" id="MobiDB-lite"/>
    </source>
</evidence>
<feature type="transmembrane region" description="Helical" evidence="11">
    <location>
        <begin position="72"/>
        <end position="90"/>
    </location>
</feature>
<keyword evidence="9" id="KW-0739">Sodium transport</keyword>
<feature type="compositionally biased region" description="Gly residues" evidence="10">
    <location>
        <begin position="444"/>
        <end position="453"/>
    </location>
</feature>
<feature type="transmembrane region" description="Helical" evidence="11">
    <location>
        <begin position="569"/>
        <end position="592"/>
    </location>
</feature>
<protein>
    <recommendedName>
        <fullName evidence="12">Cation/H+ exchanger transmembrane domain-containing protein</fullName>
    </recommendedName>
</protein>
<evidence type="ECO:0000256" key="9">
    <source>
        <dbReference type="ARBA" id="ARBA00023201"/>
    </source>
</evidence>
<feature type="transmembrane region" description="Helical" evidence="11">
    <location>
        <begin position="249"/>
        <end position="268"/>
    </location>
</feature>
<gene>
    <name evidence="13" type="ORF">PT974_01497</name>
</gene>
<feature type="region of interest" description="Disordered" evidence="10">
    <location>
        <begin position="434"/>
        <end position="485"/>
    </location>
</feature>
<feature type="transmembrane region" description="Helical" evidence="11">
    <location>
        <begin position="384"/>
        <end position="403"/>
    </location>
</feature>
<dbReference type="PANTHER" id="PTHR43562">
    <property type="entry name" value="NAPA-TYPE SODIUM/HYDROGEN ANTIPORTER"/>
    <property type="match status" value="1"/>
</dbReference>
<evidence type="ECO:0000313" key="13">
    <source>
        <dbReference type="EMBL" id="KAK5999108.1"/>
    </source>
</evidence>
<dbReference type="InterPro" id="IPR006153">
    <property type="entry name" value="Cation/H_exchanger_TM"/>
</dbReference>
<feature type="domain" description="Cation/H+ exchanger transmembrane" evidence="12">
    <location>
        <begin position="47"/>
        <end position="285"/>
    </location>
</feature>
<dbReference type="Pfam" id="PF00999">
    <property type="entry name" value="Na_H_Exchanger"/>
    <property type="match status" value="1"/>
</dbReference>
<keyword evidence="3" id="KW-0050">Antiport</keyword>
<dbReference type="Proteomes" id="UP001338125">
    <property type="component" value="Unassembled WGS sequence"/>
</dbReference>
<name>A0ABR0T3S5_9HYPO</name>
<feature type="transmembrane region" description="Helical" evidence="11">
    <location>
        <begin position="18"/>
        <end position="35"/>
    </location>
</feature>
<dbReference type="Gene3D" id="1.20.1530.20">
    <property type="match status" value="2"/>
</dbReference>
<evidence type="ECO:0000256" key="11">
    <source>
        <dbReference type="SAM" id="Phobius"/>
    </source>
</evidence>
<evidence type="ECO:0000256" key="3">
    <source>
        <dbReference type="ARBA" id="ARBA00022449"/>
    </source>
</evidence>
<feature type="transmembrane region" description="Helical" evidence="11">
    <location>
        <begin position="102"/>
        <end position="122"/>
    </location>
</feature>
<evidence type="ECO:0000256" key="8">
    <source>
        <dbReference type="ARBA" id="ARBA00023136"/>
    </source>
</evidence>
<dbReference type="EMBL" id="JAVFKD010000001">
    <property type="protein sequence ID" value="KAK5999108.1"/>
    <property type="molecule type" value="Genomic_DNA"/>
</dbReference>
<feature type="region of interest" description="Disordered" evidence="10">
    <location>
        <begin position="294"/>
        <end position="316"/>
    </location>
</feature>
<evidence type="ECO:0000256" key="2">
    <source>
        <dbReference type="ARBA" id="ARBA00022448"/>
    </source>
</evidence>
<feature type="transmembrane region" description="Helical" evidence="11">
    <location>
        <begin position="205"/>
        <end position="228"/>
    </location>
</feature>
<comment type="caution">
    <text evidence="13">The sequence shown here is derived from an EMBL/GenBank/DDBJ whole genome shotgun (WGS) entry which is preliminary data.</text>
</comment>
<evidence type="ECO:0000313" key="14">
    <source>
        <dbReference type="Proteomes" id="UP001338125"/>
    </source>
</evidence>
<keyword evidence="7" id="KW-0406">Ion transport</keyword>
<feature type="transmembrane region" description="Helical" evidence="11">
    <location>
        <begin position="134"/>
        <end position="152"/>
    </location>
</feature>
<evidence type="ECO:0000256" key="1">
    <source>
        <dbReference type="ARBA" id="ARBA00004141"/>
    </source>
</evidence>
<feature type="transmembrane region" description="Helical" evidence="11">
    <location>
        <begin position="164"/>
        <end position="185"/>
    </location>
</feature>
<organism evidence="13 14">
    <name type="scientific">Cladobotryum mycophilum</name>
    <dbReference type="NCBI Taxonomy" id="491253"/>
    <lineage>
        <taxon>Eukaryota</taxon>
        <taxon>Fungi</taxon>
        <taxon>Dikarya</taxon>
        <taxon>Ascomycota</taxon>
        <taxon>Pezizomycotina</taxon>
        <taxon>Sordariomycetes</taxon>
        <taxon>Hypocreomycetidae</taxon>
        <taxon>Hypocreales</taxon>
        <taxon>Hypocreaceae</taxon>
        <taxon>Cladobotryum</taxon>
    </lineage>
</organism>
<accession>A0ABR0T3S5</accession>
<feature type="transmembrane region" description="Helical" evidence="11">
    <location>
        <begin position="42"/>
        <end position="60"/>
    </location>
</feature>
<feature type="transmembrane region" description="Helical" evidence="11">
    <location>
        <begin position="357"/>
        <end position="377"/>
    </location>
</feature>
<sequence length="628" mass="65300">MSTESVEAPSSLPYHEPSIVTLLTQASFLLAANLLNHVVDSLLYCGLIGQILVGVAWGTPGSKILPTEVETTIVQLGYIGLILIVFEGGLSTDFRSLKANIFLSTAVALTGIGVPISLSFILKTLVGASDLECFAAGAALCSTSLGTTFTVLRSSGLVNSRLGVVLASAAMLDDVVGLVMVQVVANLGTTSESISAAIIVRPLMVSLAFVVLTPCMCLLLVKPLTLALNRHRQIHSNGLVDGMLRKGSTAMIIHTLFLVGMVTAASYAGTSNLFSAYLAGAVISWWDLEVPHPDGAGTQDPQQQQQQQQQHQQQDTDAAASVPNILQADAVEDADAVCDASGQAVYRTYYEPVVHRVLQPFFFASIGFSIPVARMFSGQIVWKGLVYAVLMGLGKLACGVWLIRFHGLATCVRDMLVSAAASVSAAVEVGRWKPSAEKRKQQNDGGGGGGGPGTQSDSGVVREGKSDGVGEAGEQGLGSSNITEPATAVLGQASDSARETMTMVIGPSSTSPSPTKPLSLYPAAILGFAMVARGEIGFLISSVAESRGVFGGGDGGDGDTAGDSGESEMFLLVTWAIVVCTILGPLCTGLLVRRVRVLEGNKRERGSGQGSETTMIRGTVLGAWGPPT</sequence>
<evidence type="ECO:0000259" key="12">
    <source>
        <dbReference type="Pfam" id="PF00999"/>
    </source>
</evidence>
<proteinExistence type="predicted"/>
<keyword evidence="6" id="KW-0915">Sodium</keyword>
<evidence type="ECO:0000256" key="5">
    <source>
        <dbReference type="ARBA" id="ARBA00022989"/>
    </source>
</evidence>
<evidence type="ECO:0000256" key="4">
    <source>
        <dbReference type="ARBA" id="ARBA00022692"/>
    </source>
</evidence>
<keyword evidence="2" id="KW-0813">Transport</keyword>
<feature type="compositionally biased region" description="Low complexity" evidence="10">
    <location>
        <begin position="302"/>
        <end position="313"/>
    </location>
</feature>
<reference evidence="13 14" key="1">
    <citation type="submission" date="2024-01" db="EMBL/GenBank/DDBJ databases">
        <title>Complete genome of Cladobotryum mycophilum ATHUM6906.</title>
        <authorList>
            <person name="Christinaki A.C."/>
            <person name="Myridakis A.I."/>
            <person name="Kouvelis V.N."/>
        </authorList>
    </citation>
    <scope>NUCLEOTIDE SEQUENCE [LARGE SCALE GENOMIC DNA]</scope>
    <source>
        <strain evidence="13 14">ATHUM6906</strain>
    </source>
</reference>
<dbReference type="PANTHER" id="PTHR43562:SF3">
    <property type="entry name" value="SODIUM ION_PROTON EXCHANGER (EUROFUNG)"/>
    <property type="match status" value="1"/>
</dbReference>
<comment type="subcellular location">
    <subcellularLocation>
        <location evidence="1">Membrane</location>
        <topology evidence="1">Multi-pass membrane protein</topology>
    </subcellularLocation>
</comment>
<evidence type="ECO:0000256" key="7">
    <source>
        <dbReference type="ARBA" id="ARBA00023065"/>
    </source>
</evidence>
<keyword evidence="8 11" id="KW-0472">Membrane</keyword>
<dbReference type="InterPro" id="IPR038770">
    <property type="entry name" value="Na+/solute_symporter_sf"/>
</dbReference>
<evidence type="ECO:0000256" key="6">
    <source>
        <dbReference type="ARBA" id="ARBA00023053"/>
    </source>
</evidence>